<organism evidence="2 3">
    <name type="scientific">Meganyctiphanes norvegica</name>
    <name type="common">Northern krill</name>
    <name type="synonym">Thysanopoda norvegica</name>
    <dbReference type="NCBI Taxonomy" id="48144"/>
    <lineage>
        <taxon>Eukaryota</taxon>
        <taxon>Metazoa</taxon>
        <taxon>Ecdysozoa</taxon>
        <taxon>Arthropoda</taxon>
        <taxon>Crustacea</taxon>
        <taxon>Multicrustacea</taxon>
        <taxon>Malacostraca</taxon>
        <taxon>Eumalacostraca</taxon>
        <taxon>Eucarida</taxon>
        <taxon>Euphausiacea</taxon>
        <taxon>Euphausiidae</taxon>
        <taxon>Meganyctiphanes</taxon>
    </lineage>
</organism>
<reference evidence="2 3" key="1">
    <citation type="submission" date="2024-05" db="EMBL/GenBank/DDBJ databases">
        <authorList>
            <person name="Wallberg A."/>
        </authorList>
    </citation>
    <scope>NUCLEOTIDE SEQUENCE [LARGE SCALE GENOMIC DNA]</scope>
</reference>
<feature type="non-terminal residue" evidence="2">
    <location>
        <position position="1"/>
    </location>
</feature>
<proteinExistence type="predicted"/>
<dbReference type="AlphaFoldDB" id="A0AAV2ST74"/>
<sequence length="289" mass="33538">CTTHSSNTCNVEPIMENTSPQKQALIEHSELCQTLSIRKKCGQCRKDYNRENKRHLRRMKEEKTIKTRSVTNNKGSKYSSVLCIDCKDKKQKDFCRECHLEYFKAKQKVHNRNAKKQKSILKEVTQVQSDPSKAINENFVSQIESNEQSIQVQPSTISNSMCQLVNENESYCCEQSNHTDRPDISKLPNKANKGKNTKVTKKSEVKKIKIENIHLCDLEIMDTPRKKWSEKTVRDKMIPIWKELGSSPNRRMQMMTHMLKCLPIGEAKAVLKNLLPDLEEDIWKSVQNI</sequence>
<accession>A0AAV2ST74</accession>
<evidence type="ECO:0000313" key="3">
    <source>
        <dbReference type="Proteomes" id="UP001497623"/>
    </source>
</evidence>
<dbReference type="Proteomes" id="UP001497623">
    <property type="component" value="Unassembled WGS sequence"/>
</dbReference>
<gene>
    <name evidence="2" type="ORF">MNOR_LOCUS41226</name>
</gene>
<evidence type="ECO:0000313" key="2">
    <source>
        <dbReference type="EMBL" id="CAL4246563.1"/>
    </source>
</evidence>
<name>A0AAV2ST74_MEGNR</name>
<evidence type="ECO:0000256" key="1">
    <source>
        <dbReference type="SAM" id="MobiDB-lite"/>
    </source>
</evidence>
<dbReference type="EMBL" id="CAXKWB010144751">
    <property type="protein sequence ID" value="CAL4246563.1"/>
    <property type="molecule type" value="Genomic_DNA"/>
</dbReference>
<comment type="caution">
    <text evidence="2">The sequence shown here is derived from an EMBL/GenBank/DDBJ whole genome shotgun (WGS) entry which is preliminary data.</text>
</comment>
<protein>
    <submittedName>
        <fullName evidence="2">Uncharacterized protein</fullName>
    </submittedName>
</protein>
<keyword evidence="3" id="KW-1185">Reference proteome</keyword>
<feature type="region of interest" description="Disordered" evidence="1">
    <location>
        <begin position="179"/>
        <end position="198"/>
    </location>
</feature>